<reference evidence="2 3" key="1">
    <citation type="submission" date="2015-01" db="EMBL/GenBank/DDBJ databases">
        <title>Genome sequencing of Jeotgalibacillus soli.</title>
        <authorList>
            <person name="Goh K.M."/>
            <person name="Chan K.-G."/>
            <person name="Yaakop A.S."/>
            <person name="Ee R."/>
            <person name="Gan H.M."/>
            <person name="Chan C.S."/>
        </authorList>
    </citation>
    <scope>NUCLEOTIDE SEQUENCE [LARGE SCALE GENOMIC DNA]</scope>
    <source>
        <strain evidence="2 3">P9</strain>
    </source>
</reference>
<keyword evidence="1" id="KW-0812">Transmembrane</keyword>
<sequence length="40" mass="4912">MRYKKKMNHKKPSIQGRFFPYMFFIVSVSWLNLPIKNHAQ</sequence>
<dbReference type="Proteomes" id="UP000031938">
    <property type="component" value="Unassembled WGS sequence"/>
</dbReference>
<evidence type="ECO:0000313" key="2">
    <source>
        <dbReference type="EMBL" id="KIL44141.1"/>
    </source>
</evidence>
<evidence type="ECO:0000313" key="3">
    <source>
        <dbReference type="Proteomes" id="UP000031938"/>
    </source>
</evidence>
<dbReference type="EMBL" id="JXRP01000019">
    <property type="protein sequence ID" value="KIL44141.1"/>
    <property type="molecule type" value="Genomic_DNA"/>
</dbReference>
<protein>
    <submittedName>
        <fullName evidence="2">Uncharacterized protein</fullName>
    </submittedName>
</protein>
<keyword evidence="1" id="KW-0472">Membrane</keyword>
<dbReference type="STRING" id="889306.KP78_31050"/>
<comment type="caution">
    <text evidence="2">The sequence shown here is derived from an EMBL/GenBank/DDBJ whole genome shotgun (WGS) entry which is preliminary data.</text>
</comment>
<organism evidence="2 3">
    <name type="scientific">Jeotgalibacillus soli</name>
    <dbReference type="NCBI Taxonomy" id="889306"/>
    <lineage>
        <taxon>Bacteria</taxon>
        <taxon>Bacillati</taxon>
        <taxon>Bacillota</taxon>
        <taxon>Bacilli</taxon>
        <taxon>Bacillales</taxon>
        <taxon>Caryophanaceae</taxon>
        <taxon>Jeotgalibacillus</taxon>
    </lineage>
</organism>
<gene>
    <name evidence="2" type="ORF">KP78_31050</name>
</gene>
<dbReference type="AlphaFoldDB" id="A0A0C2VI10"/>
<keyword evidence="1" id="KW-1133">Transmembrane helix</keyword>
<keyword evidence="3" id="KW-1185">Reference proteome</keyword>
<accession>A0A0C2VI10</accession>
<evidence type="ECO:0000256" key="1">
    <source>
        <dbReference type="SAM" id="Phobius"/>
    </source>
</evidence>
<feature type="transmembrane region" description="Helical" evidence="1">
    <location>
        <begin position="18"/>
        <end position="35"/>
    </location>
</feature>
<proteinExistence type="predicted"/>
<name>A0A0C2VI10_9BACL</name>